<dbReference type="GO" id="GO:0016757">
    <property type="term" value="F:glycosyltransferase activity"/>
    <property type="evidence" value="ECO:0007669"/>
    <property type="project" value="UniProtKB-KW"/>
</dbReference>
<protein>
    <submittedName>
        <fullName evidence="1">Glycosyl transferase family protein</fullName>
        <ecNumber evidence="1">2.4.1.-</ecNumber>
    </submittedName>
</protein>
<keyword evidence="1" id="KW-0328">Glycosyltransferase</keyword>
<evidence type="ECO:0000313" key="1">
    <source>
        <dbReference type="EMBL" id="CUO95926.1"/>
    </source>
</evidence>
<proteinExistence type="predicted"/>
<dbReference type="CDD" id="cd03801">
    <property type="entry name" value="GT4_PimA-like"/>
    <property type="match status" value="1"/>
</dbReference>
<reference evidence="1 2" key="1">
    <citation type="submission" date="2015-09" db="EMBL/GenBank/DDBJ databases">
        <authorList>
            <consortium name="Pathogen Informatics"/>
        </authorList>
    </citation>
    <scope>NUCLEOTIDE SEQUENCE [LARGE SCALE GENOMIC DNA]</scope>
    <source>
        <strain evidence="1 2">2789STDY5608791</strain>
    </source>
</reference>
<dbReference type="Pfam" id="PF13692">
    <property type="entry name" value="Glyco_trans_1_4"/>
    <property type="match status" value="1"/>
</dbReference>
<gene>
    <name evidence="1" type="primary">mgtA</name>
    <name evidence="1" type="ORF">ERS417307_02822</name>
</gene>
<organism evidence="1 2">
    <name type="scientific">Bacteroides uniformis</name>
    <dbReference type="NCBI Taxonomy" id="820"/>
    <lineage>
        <taxon>Bacteria</taxon>
        <taxon>Pseudomonadati</taxon>
        <taxon>Bacteroidota</taxon>
        <taxon>Bacteroidia</taxon>
        <taxon>Bacteroidales</taxon>
        <taxon>Bacteroidaceae</taxon>
        <taxon>Bacteroides</taxon>
    </lineage>
</organism>
<dbReference type="EC" id="2.4.1.-" evidence="1"/>
<evidence type="ECO:0000313" key="2">
    <source>
        <dbReference type="Proteomes" id="UP000095419"/>
    </source>
</evidence>
<dbReference type="AlphaFoldDB" id="A0A174JCF2"/>
<dbReference type="PANTHER" id="PTHR12526">
    <property type="entry name" value="GLYCOSYLTRANSFERASE"/>
    <property type="match status" value="1"/>
</dbReference>
<keyword evidence="1" id="KW-0808">Transferase</keyword>
<dbReference type="EMBL" id="CYZF01000008">
    <property type="protein sequence ID" value="CUO95926.1"/>
    <property type="molecule type" value="Genomic_DNA"/>
</dbReference>
<dbReference type="SUPFAM" id="SSF53756">
    <property type="entry name" value="UDP-Glycosyltransferase/glycogen phosphorylase"/>
    <property type="match status" value="1"/>
</dbReference>
<dbReference type="RefSeq" id="WP_057088977.1">
    <property type="nucleotide sequence ID" value="NZ_CYZF01000008.1"/>
</dbReference>
<dbReference type="Gene3D" id="3.40.50.2000">
    <property type="entry name" value="Glycogen Phosphorylase B"/>
    <property type="match status" value="2"/>
</dbReference>
<accession>A0A174JCF2</accession>
<dbReference type="Proteomes" id="UP000095419">
    <property type="component" value="Unassembled WGS sequence"/>
</dbReference>
<name>A0A174JCF2_BACUN</name>
<sequence>MKIAIALTGRSHLLNVSRSLIEIGHEVTFYTCIPKSRCKRFGLPAENVVSLFPLLGWLFIYRKIKTMWLREMILSWLDYLVDSCVAWILRPCDVFIGASTVVVKSSVVAKNKYNATVICDCGTKHVLEQNKILSQIPSARRIAYSVIKRELKNYKFADYITVPSFHSMETFLKHGIPQSKLFRNPYGVDISLFGPTMKPAPDQSYDVIIIGTWRYIKGVDLLSKVCTDMGLNLLHVGGQFANCPFPNTPLFTHVPPVDEKELTNYYAKAKVFVLPSRAEGLALVLAQAVVSGLPVVYSKDTGGHDIKKLIEPKGDFMFEMESFSEESLKACIEKALMAYQNQPDGVPRNYTVPQKLEKLTWTAYGQRYETLFDKLIHE</sequence>